<evidence type="ECO:0000256" key="1">
    <source>
        <dbReference type="SAM" id="MobiDB-lite"/>
    </source>
</evidence>
<accession>A0A1G4PFT3</accession>
<organism evidence="2 3">
    <name type="scientific">Asticcacaulis taihuensis</name>
    <dbReference type="NCBI Taxonomy" id="260084"/>
    <lineage>
        <taxon>Bacteria</taxon>
        <taxon>Pseudomonadati</taxon>
        <taxon>Pseudomonadota</taxon>
        <taxon>Alphaproteobacteria</taxon>
        <taxon>Caulobacterales</taxon>
        <taxon>Caulobacteraceae</taxon>
        <taxon>Asticcacaulis</taxon>
    </lineage>
</organism>
<keyword evidence="2" id="KW-0830">Ubiquinone</keyword>
<gene>
    <name evidence="2" type="ORF">SAMN02927928_0338</name>
</gene>
<dbReference type="EMBL" id="FMTS01000001">
    <property type="protein sequence ID" value="SCW31153.1"/>
    <property type="molecule type" value="Genomic_DNA"/>
</dbReference>
<dbReference type="Pfam" id="PF05071">
    <property type="entry name" value="NDUFA12"/>
    <property type="match status" value="1"/>
</dbReference>
<proteinExistence type="predicted"/>
<dbReference type="InterPro" id="IPR007763">
    <property type="entry name" value="NDUFA12"/>
</dbReference>
<evidence type="ECO:0000313" key="2">
    <source>
        <dbReference type="EMBL" id="SCW31153.1"/>
    </source>
</evidence>
<feature type="compositionally biased region" description="Basic and acidic residues" evidence="1">
    <location>
        <begin position="122"/>
        <end position="137"/>
    </location>
</feature>
<reference evidence="3" key="1">
    <citation type="submission" date="2016-10" db="EMBL/GenBank/DDBJ databases">
        <authorList>
            <person name="Varghese N."/>
            <person name="Submissions S."/>
        </authorList>
    </citation>
    <scope>NUCLEOTIDE SEQUENCE [LARGE SCALE GENOMIC DNA]</scope>
    <source>
        <strain evidence="3">CGMCC 1.3431</strain>
    </source>
</reference>
<dbReference type="STRING" id="260084.SAMN02927928_0338"/>
<evidence type="ECO:0000313" key="3">
    <source>
        <dbReference type="Proteomes" id="UP000199150"/>
    </source>
</evidence>
<sequence length="137" mass="15875">MQWLLNLLAPSFTWWNGATLGTLFTIGKRGRKVGEDEFGNRYYEDRTAKNTYDAGRKRRWVVYKGYADASKIPPDWHGWMHYTYDTPPSEAPLRRKAWEKPHLPNMSGTPYAQFPPGSMNAEAERAKTTGDYEAWKP</sequence>
<name>A0A1G4PFT3_9CAUL</name>
<dbReference type="GO" id="GO:0045271">
    <property type="term" value="C:respiratory chain complex I"/>
    <property type="evidence" value="ECO:0007669"/>
    <property type="project" value="InterPro"/>
</dbReference>
<feature type="region of interest" description="Disordered" evidence="1">
    <location>
        <begin position="105"/>
        <end position="137"/>
    </location>
</feature>
<dbReference type="AlphaFoldDB" id="A0A1G4PFT3"/>
<dbReference type="Proteomes" id="UP000199150">
    <property type="component" value="Unassembled WGS sequence"/>
</dbReference>
<dbReference type="OrthoDB" id="9795340at2"/>
<keyword evidence="3" id="KW-1185">Reference proteome</keyword>
<dbReference type="PANTHER" id="PTHR12910:SF2">
    <property type="entry name" value="NADH DEHYDROGENASE [UBIQUINONE] 1 ALPHA SUBCOMPLEX SUBUNIT 12"/>
    <property type="match status" value="1"/>
</dbReference>
<dbReference type="PANTHER" id="PTHR12910">
    <property type="entry name" value="NADH-UBIQUINONE OXIDOREDUCTASE SUBUNIT B17.2"/>
    <property type="match status" value="1"/>
</dbReference>
<dbReference type="RefSeq" id="WP_090642905.1">
    <property type="nucleotide sequence ID" value="NZ_CBCRYE010000001.1"/>
</dbReference>
<protein>
    <submittedName>
        <fullName evidence="2">NADH:ubiquinone oxidoreductase subunit</fullName>
    </submittedName>
</protein>
<dbReference type="GO" id="GO:0006979">
    <property type="term" value="P:response to oxidative stress"/>
    <property type="evidence" value="ECO:0007669"/>
    <property type="project" value="TreeGrafter"/>
</dbReference>
<dbReference type="NCBIfam" id="NF006040">
    <property type="entry name" value="PRK08183.1"/>
    <property type="match status" value="1"/>
</dbReference>